<dbReference type="SMART" id="SM00248">
    <property type="entry name" value="ANK"/>
    <property type="match status" value="9"/>
</dbReference>
<dbReference type="PANTHER" id="PTHR24198:SF165">
    <property type="entry name" value="ANKYRIN REPEAT-CONTAINING PROTEIN-RELATED"/>
    <property type="match status" value="1"/>
</dbReference>
<dbReference type="AlphaFoldDB" id="A0A812NHF2"/>
<accession>A0A812NHF2</accession>
<keyword evidence="4" id="KW-0812">Transmembrane</keyword>
<feature type="repeat" description="ANK" evidence="3">
    <location>
        <begin position="513"/>
        <end position="545"/>
    </location>
</feature>
<reference evidence="5" key="1">
    <citation type="submission" date="2021-02" db="EMBL/GenBank/DDBJ databases">
        <authorList>
            <person name="Dougan E. K."/>
            <person name="Rhodes N."/>
            <person name="Thang M."/>
            <person name="Chan C."/>
        </authorList>
    </citation>
    <scope>NUCLEOTIDE SEQUENCE</scope>
</reference>
<evidence type="ECO:0000256" key="2">
    <source>
        <dbReference type="ARBA" id="ARBA00023043"/>
    </source>
</evidence>
<proteinExistence type="predicted"/>
<protein>
    <recommendedName>
        <fullName evidence="7">Ankyrin-1</fullName>
    </recommendedName>
</protein>
<feature type="repeat" description="ANK" evidence="3">
    <location>
        <begin position="652"/>
        <end position="684"/>
    </location>
</feature>
<dbReference type="SUPFAM" id="SSF48403">
    <property type="entry name" value="Ankyrin repeat"/>
    <property type="match status" value="1"/>
</dbReference>
<feature type="repeat" description="ANK" evidence="3">
    <location>
        <begin position="719"/>
        <end position="751"/>
    </location>
</feature>
<comment type="caution">
    <text evidence="5">The sequence shown here is derived from an EMBL/GenBank/DDBJ whole genome shotgun (WGS) entry which is preliminary data.</text>
</comment>
<keyword evidence="6" id="KW-1185">Reference proteome</keyword>
<dbReference type="Proteomes" id="UP000604046">
    <property type="component" value="Unassembled WGS sequence"/>
</dbReference>
<dbReference type="Pfam" id="PF12796">
    <property type="entry name" value="Ank_2"/>
    <property type="match status" value="2"/>
</dbReference>
<feature type="repeat" description="ANK" evidence="3">
    <location>
        <begin position="582"/>
        <end position="618"/>
    </location>
</feature>
<evidence type="ECO:0008006" key="7">
    <source>
        <dbReference type="Google" id="ProtNLM"/>
    </source>
</evidence>
<keyword evidence="1" id="KW-0677">Repeat</keyword>
<dbReference type="InterPro" id="IPR036770">
    <property type="entry name" value="Ankyrin_rpt-contain_sf"/>
</dbReference>
<dbReference type="Pfam" id="PF13637">
    <property type="entry name" value="Ank_4"/>
    <property type="match status" value="1"/>
</dbReference>
<dbReference type="PANTHER" id="PTHR24198">
    <property type="entry name" value="ANKYRIN REPEAT AND PROTEIN KINASE DOMAIN-CONTAINING PROTEIN"/>
    <property type="match status" value="1"/>
</dbReference>
<evidence type="ECO:0000256" key="3">
    <source>
        <dbReference type="PROSITE-ProRule" id="PRU00023"/>
    </source>
</evidence>
<keyword evidence="4" id="KW-1133">Transmembrane helix</keyword>
<dbReference type="Gene3D" id="1.25.40.20">
    <property type="entry name" value="Ankyrin repeat-containing domain"/>
    <property type="match status" value="4"/>
</dbReference>
<feature type="transmembrane region" description="Helical" evidence="4">
    <location>
        <begin position="84"/>
        <end position="106"/>
    </location>
</feature>
<evidence type="ECO:0000256" key="4">
    <source>
        <dbReference type="SAM" id="Phobius"/>
    </source>
</evidence>
<feature type="repeat" description="ANK" evidence="3">
    <location>
        <begin position="685"/>
        <end position="717"/>
    </location>
</feature>
<dbReference type="InterPro" id="IPR002110">
    <property type="entry name" value="Ankyrin_rpt"/>
</dbReference>
<name>A0A812NHF2_9DINO</name>
<keyword evidence="2 3" id="KW-0040">ANK repeat</keyword>
<sequence>METDVEAEPMLPPSERLELYRSSLRDRCTDVLEDVAAWAVGYKAWALSNPVIRALLVFVARVSFVADLALDINVGLELRASGNFWWSGICFSIILFTYLVLACALREKAVQRLQSGCLPERPRAAKALWILLSVPLLVATDILVTLRYLWQDPLEVEVFHFLKLRGLLEAVEAMLQTLLQSYVAFRLLNPGGFFAEVEAKQVKPTALCLSIVFSIKNLGEQFLFLEKFSKLQTHGDKKLFLKTMCALGDGLAPSSLFDQVARSRYVNCEFDLGEVDRSELWVLARAARDSPVLEELRFAKASFLRTLVRTPTQTNLLKSWVNELLHSRHLQRLYIDGTSIGMGLVEEEIWEAVLKVFAESAESMPRHSLERIEVAGREPVLLKPCAEPWRRALFQATWPELRLALQREKLLPAEVGESLFVAAGLQRLTKHLGLLISLGASPNGNGKKLPLISAALQNASGNAKLLLEHRAHVDATSGSGLTALYGAAQANAAQTLQVLLQHKAEVNLAIGPKKLTALHIAARGTCNDALRMLLEHEADPNKANTDGVTAVHVACEASHLNAVSCVEFLLAHKADANKLTASRRTPLHYALRSPSIALGTALLQPLLENGADANHADDGGDVPLCLAVEKNAATAVQLLLERRAELHSATVPGQTPLHLAAECKSLESMKVLLMWRADVSRVNEHGRTPLLDAAAENSVPCARMLLEYRSDVNHCESGRGETALMMFGMRHSAEGLRLLLEAGADPTLKTTDGYRVDDLAVSESKEIQELLKGVLE</sequence>
<evidence type="ECO:0000313" key="5">
    <source>
        <dbReference type="EMBL" id="CAE7305899.1"/>
    </source>
</evidence>
<dbReference type="PROSITE" id="PS50297">
    <property type="entry name" value="ANK_REP_REGION"/>
    <property type="match status" value="4"/>
</dbReference>
<dbReference type="OrthoDB" id="1585644at2759"/>
<feature type="repeat" description="ANK" evidence="3">
    <location>
        <begin position="546"/>
        <end position="581"/>
    </location>
</feature>
<dbReference type="EMBL" id="CAJNDS010002073">
    <property type="protein sequence ID" value="CAE7305899.1"/>
    <property type="molecule type" value="Genomic_DNA"/>
</dbReference>
<evidence type="ECO:0000313" key="6">
    <source>
        <dbReference type="Proteomes" id="UP000604046"/>
    </source>
</evidence>
<dbReference type="PROSITE" id="PS50088">
    <property type="entry name" value="ANK_REPEAT"/>
    <property type="match status" value="6"/>
</dbReference>
<evidence type="ECO:0000256" key="1">
    <source>
        <dbReference type="ARBA" id="ARBA00022737"/>
    </source>
</evidence>
<keyword evidence="4" id="KW-0472">Membrane</keyword>
<organism evidence="5 6">
    <name type="scientific">Symbiodinium natans</name>
    <dbReference type="NCBI Taxonomy" id="878477"/>
    <lineage>
        <taxon>Eukaryota</taxon>
        <taxon>Sar</taxon>
        <taxon>Alveolata</taxon>
        <taxon>Dinophyceae</taxon>
        <taxon>Suessiales</taxon>
        <taxon>Symbiodiniaceae</taxon>
        <taxon>Symbiodinium</taxon>
    </lineage>
</organism>
<gene>
    <name evidence="5" type="ORF">SNAT2548_LOCUS16077</name>
</gene>
<feature type="transmembrane region" description="Helical" evidence="4">
    <location>
        <begin position="127"/>
        <end position="150"/>
    </location>
</feature>